<sequence>MPVTVHHYKTPLNQQHLTQAIPTPTTRQTTPRTTSEMALLGLGSLFGAAPSARTKTTVSPPRESGEDGEPAERQQAARGERAAVGQAAVQRKIMEDEAGVVPKVEGKKMEGTPIVVHHFPFHSRPGLL</sequence>
<proteinExistence type="predicted"/>
<dbReference type="EMBL" id="OZ075134">
    <property type="protein sequence ID" value="CAL4993838.1"/>
    <property type="molecule type" value="Genomic_DNA"/>
</dbReference>
<gene>
    <name evidence="2" type="ORF">URODEC1_LOCUS61684</name>
</gene>
<feature type="compositionally biased region" description="Low complexity" evidence="1">
    <location>
        <begin position="73"/>
        <end position="90"/>
    </location>
</feature>
<dbReference type="AlphaFoldDB" id="A0ABC9B7N3"/>
<dbReference type="Proteomes" id="UP001497457">
    <property type="component" value="Chromosome 24b"/>
</dbReference>
<evidence type="ECO:0000313" key="3">
    <source>
        <dbReference type="Proteomes" id="UP001497457"/>
    </source>
</evidence>
<name>A0ABC9B7N3_9POAL</name>
<keyword evidence="3" id="KW-1185">Reference proteome</keyword>
<evidence type="ECO:0000313" key="2">
    <source>
        <dbReference type="EMBL" id="CAL4993838.1"/>
    </source>
</evidence>
<organism evidence="2 3">
    <name type="scientific">Urochloa decumbens</name>
    <dbReference type="NCBI Taxonomy" id="240449"/>
    <lineage>
        <taxon>Eukaryota</taxon>
        <taxon>Viridiplantae</taxon>
        <taxon>Streptophyta</taxon>
        <taxon>Embryophyta</taxon>
        <taxon>Tracheophyta</taxon>
        <taxon>Spermatophyta</taxon>
        <taxon>Magnoliopsida</taxon>
        <taxon>Liliopsida</taxon>
        <taxon>Poales</taxon>
        <taxon>Poaceae</taxon>
        <taxon>PACMAD clade</taxon>
        <taxon>Panicoideae</taxon>
        <taxon>Panicodae</taxon>
        <taxon>Paniceae</taxon>
        <taxon>Melinidinae</taxon>
        <taxon>Urochloa</taxon>
    </lineage>
</organism>
<accession>A0ABC9B7N3</accession>
<feature type="region of interest" description="Disordered" evidence="1">
    <location>
        <begin position="44"/>
        <end position="90"/>
    </location>
</feature>
<protein>
    <submittedName>
        <fullName evidence="2">Uncharacterized protein</fullName>
    </submittedName>
</protein>
<evidence type="ECO:0000256" key="1">
    <source>
        <dbReference type="SAM" id="MobiDB-lite"/>
    </source>
</evidence>
<reference evidence="2" key="1">
    <citation type="submission" date="2024-10" db="EMBL/GenBank/DDBJ databases">
        <authorList>
            <person name="Ryan C."/>
        </authorList>
    </citation>
    <scope>NUCLEOTIDE SEQUENCE [LARGE SCALE GENOMIC DNA]</scope>
</reference>